<name>A0A8K0F268_ANDGO</name>
<dbReference type="Proteomes" id="UP000799049">
    <property type="component" value="Unassembled WGS sequence"/>
</dbReference>
<accession>A0A8K0F268</accession>
<evidence type="ECO:0000313" key="2">
    <source>
        <dbReference type="Proteomes" id="UP000799049"/>
    </source>
</evidence>
<protein>
    <submittedName>
        <fullName evidence="1">Putative mitochondrial protein</fullName>
    </submittedName>
</protein>
<dbReference type="EMBL" id="VRVR01000029">
    <property type="protein sequence ID" value="KAF0852568.1"/>
    <property type="molecule type" value="Genomic_DNA"/>
</dbReference>
<dbReference type="AlphaFoldDB" id="A0A8K0F268"/>
<gene>
    <name evidence="1" type="ORF">ANDGO_04038</name>
</gene>
<reference evidence="1" key="1">
    <citation type="submission" date="2019-09" db="EMBL/GenBank/DDBJ databases">
        <title>The Mitochondrial Proteome of the Jakobid, Andalucia godoyi, a Protist With the Most Gene-Rich and Bacteria-Like Mitochondrial Genome.</title>
        <authorList>
            <person name="Gray M.W."/>
            <person name="Burger G."/>
            <person name="Derelle R."/>
            <person name="Klimes V."/>
            <person name="Leger M."/>
            <person name="Sarrasin M."/>
            <person name="Vlcek C."/>
            <person name="Roger A.J."/>
            <person name="Elias M."/>
            <person name="Lang B.F."/>
        </authorList>
    </citation>
    <scope>NUCLEOTIDE SEQUENCE</scope>
    <source>
        <strain evidence="1">And28</strain>
    </source>
</reference>
<proteinExistence type="predicted"/>
<comment type="caution">
    <text evidence="1">The sequence shown here is derived from an EMBL/GenBank/DDBJ whole genome shotgun (WGS) entry which is preliminary data.</text>
</comment>
<keyword evidence="2" id="KW-1185">Reference proteome</keyword>
<organism evidence="1 2">
    <name type="scientific">Andalucia godoyi</name>
    <name type="common">Flagellate</name>
    <dbReference type="NCBI Taxonomy" id="505711"/>
    <lineage>
        <taxon>Eukaryota</taxon>
        <taxon>Discoba</taxon>
        <taxon>Jakobida</taxon>
        <taxon>Andalucina</taxon>
        <taxon>Andaluciidae</taxon>
        <taxon>Andalucia</taxon>
    </lineage>
</organism>
<dbReference type="InterPro" id="IPR011047">
    <property type="entry name" value="Quinoprotein_ADH-like_sf"/>
</dbReference>
<dbReference type="SUPFAM" id="SSF50998">
    <property type="entry name" value="Quinoprotein alcohol dehydrogenase-like"/>
    <property type="match status" value="1"/>
</dbReference>
<sequence length="345" mass="37883">MSYIYSVPLKNAVKCQLMAMVSPRSVLFSDGNQLFAASARKADDAVDPASDLFHGWGHVQASFKCQEIFALNVLAISETQLLSIVHRSSDRYYVSVVHLLPYLSGISAGQPGIEFRSSWTCELQSTPTFLHSFADTVYVACLDGKVYRYRVPEEVSDALTGIDSLLPSESVLSICVTADLSIFGCQNGTLDLFGKRKVVFRNDGTVDVQSGHLPVRRTVLLDGPITFVCEFSGSLLLASALTGVWNFQVGQESFEMHLLPESNVHDIPLCFAVSATVLFVGFYSGEVIGYRIVSETEKTGAKWEIGTKFSVREPVYGITCLDERSLAIQAMYTFSVFDLPANTQC</sequence>
<evidence type="ECO:0000313" key="1">
    <source>
        <dbReference type="EMBL" id="KAF0852568.1"/>
    </source>
</evidence>